<gene>
    <name evidence="1" type="ORF">GCM10011584_23440</name>
</gene>
<protein>
    <submittedName>
        <fullName evidence="1">Uncharacterized protein</fullName>
    </submittedName>
</protein>
<proteinExistence type="predicted"/>
<organism evidence="1 2">
    <name type="scientific">Nocardioides phosphati</name>
    <dbReference type="NCBI Taxonomy" id="1867775"/>
    <lineage>
        <taxon>Bacteria</taxon>
        <taxon>Bacillati</taxon>
        <taxon>Actinomycetota</taxon>
        <taxon>Actinomycetes</taxon>
        <taxon>Propionibacteriales</taxon>
        <taxon>Nocardioidaceae</taxon>
        <taxon>Nocardioides</taxon>
    </lineage>
</organism>
<dbReference type="EMBL" id="BMNI01000005">
    <property type="protein sequence ID" value="GGO90804.1"/>
    <property type="molecule type" value="Genomic_DNA"/>
</dbReference>
<name>A0ABQ2NAR5_9ACTN</name>
<evidence type="ECO:0000313" key="2">
    <source>
        <dbReference type="Proteomes" id="UP000655410"/>
    </source>
</evidence>
<reference evidence="2" key="1">
    <citation type="journal article" date="2019" name="Int. J. Syst. Evol. Microbiol.">
        <title>The Global Catalogue of Microorganisms (GCM) 10K type strain sequencing project: providing services to taxonomists for standard genome sequencing and annotation.</title>
        <authorList>
            <consortium name="The Broad Institute Genomics Platform"/>
            <consortium name="The Broad Institute Genome Sequencing Center for Infectious Disease"/>
            <person name="Wu L."/>
            <person name="Ma J."/>
        </authorList>
    </citation>
    <scope>NUCLEOTIDE SEQUENCE [LARGE SCALE GENOMIC DNA]</scope>
    <source>
        <strain evidence="2">CGMCC 4.7371</strain>
    </source>
</reference>
<keyword evidence="2" id="KW-1185">Reference proteome</keyword>
<sequence>MEMIPVDTLTAGTRATYDVLMERLEQAASTDPERNDPRSRYPVTDTFLASASRHVNAATAVLVPAARKRLPDGAARGHAFIAQVRRLEAAMAQVKARLYGSTYAIGRTWSSVWDDARIELEATRTLEAELCRDLDQRREEGDPDWTDKLYRAELHAPTRPHPFVPHQGVRGRLAREVALRVDRFWDMAEGRMAPEPVRHHDREHQGRLTQYLLADPHFDEEEPDTPSL</sequence>
<accession>A0ABQ2NAR5</accession>
<dbReference type="Proteomes" id="UP000655410">
    <property type="component" value="Unassembled WGS sequence"/>
</dbReference>
<comment type="caution">
    <text evidence="1">The sequence shown here is derived from an EMBL/GenBank/DDBJ whole genome shotgun (WGS) entry which is preliminary data.</text>
</comment>
<evidence type="ECO:0000313" key="1">
    <source>
        <dbReference type="EMBL" id="GGO90804.1"/>
    </source>
</evidence>